<reference evidence="1 2" key="1">
    <citation type="submission" date="2015-10" db="EMBL/GenBank/DDBJ databases">
        <title>Draft genome sequence of Streptomyces sp. RV15, isolated from a marine sponge.</title>
        <authorList>
            <person name="Ruckert C."/>
            <person name="Abdelmohsen U.R."/>
            <person name="Winkler A."/>
            <person name="Hentschel U."/>
            <person name="Kalinowski J."/>
            <person name="Kampfer P."/>
            <person name="Glaeser S."/>
        </authorList>
    </citation>
    <scope>NUCLEOTIDE SEQUENCE [LARGE SCALE GENOMIC DNA]</scope>
    <source>
        <strain evidence="1 2">RV15</strain>
    </source>
</reference>
<comment type="caution">
    <text evidence="1">The sequence shown here is derived from an EMBL/GenBank/DDBJ whole genome shotgun (WGS) entry which is preliminary data.</text>
</comment>
<dbReference type="AlphaFoldDB" id="A0A117RYA6"/>
<organism evidence="1 2">
    <name type="scientific">Streptomyces dysideae</name>
    <dbReference type="NCBI Taxonomy" id="909626"/>
    <lineage>
        <taxon>Bacteria</taxon>
        <taxon>Bacillati</taxon>
        <taxon>Actinomycetota</taxon>
        <taxon>Actinomycetes</taxon>
        <taxon>Kitasatosporales</taxon>
        <taxon>Streptomycetaceae</taxon>
        <taxon>Streptomyces</taxon>
    </lineage>
</organism>
<evidence type="ECO:0000313" key="1">
    <source>
        <dbReference type="EMBL" id="KUO16221.1"/>
    </source>
</evidence>
<dbReference type="STRING" id="909626.AQJ91_36970"/>
<keyword evidence="2" id="KW-1185">Reference proteome</keyword>
<gene>
    <name evidence="1" type="ORF">AQJ91_36970</name>
</gene>
<proteinExistence type="predicted"/>
<protein>
    <submittedName>
        <fullName evidence="1">Uncharacterized protein</fullName>
    </submittedName>
</protein>
<name>A0A117RYA6_9ACTN</name>
<evidence type="ECO:0000313" key="2">
    <source>
        <dbReference type="Proteomes" id="UP000053260"/>
    </source>
</evidence>
<sequence>MPARAPAPQLWRGLATICAMSNRHEGFRGAARAAAPSLVLRWAALFAVVLVWVLPVCTHAAGDAFSAATPVPGAVMSTAAIERVDGHVCPDTEHGPGDARCHPAAGAATSTVSPVAVPSPRAVDVTAALWAPQSLSARGAPGVRVHAPGIHQLQVQRV</sequence>
<dbReference type="Proteomes" id="UP000053260">
    <property type="component" value="Unassembled WGS sequence"/>
</dbReference>
<dbReference type="EMBL" id="LMXB01000093">
    <property type="protein sequence ID" value="KUO16221.1"/>
    <property type="molecule type" value="Genomic_DNA"/>
</dbReference>
<accession>A0A117RYA6</accession>